<name>A0A173XM50_PARDI</name>
<evidence type="ECO:0000313" key="4">
    <source>
        <dbReference type="EMBL" id="RHD71159.1"/>
    </source>
</evidence>
<evidence type="ECO:0000313" key="1">
    <source>
        <dbReference type="EMBL" id="CUN51907.1"/>
    </source>
</evidence>
<gene>
    <name evidence="4" type="ORF">DW782_19860</name>
    <name evidence="1" type="ORF">ERS852380_00488</name>
    <name evidence="3" type="ORF">GKD66_19885</name>
    <name evidence="2" type="ORF">GKD67_00830</name>
</gene>
<evidence type="ECO:0000313" key="2">
    <source>
        <dbReference type="EMBL" id="MRY91809.1"/>
    </source>
</evidence>
<evidence type="ECO:0000313" key="3">
    <source>
        <dbReference type="EMBL" id="MRZ52438.1"/>
    </source>
</evidence>
<evidence type="ECO:0000313" key="7">
    <source>
        <dbReference type="Proteomes" id="UP000441358"/>
    </source>
</evidence>
<dbReference type="EMBL" id="QSJN01000019">
    <property type="protein sequence ID" value="RHD71159.1"/>
    <property type="molecule type" value="Genomic_DNA"/>
</dbReference>
<evidence type="ECO:0000313" key="8">
    <source>
        <dbReference type="Proteomes" id="UP000461276"/>
    </source>
</evidence>
<sequence length="85" mass="9804">MQTQYKAYTLGEALCSTLNLVILTINFDFNIICVQCNVIRNFIHIIPTPIIRSHRGLTNVQAISKAYSTEKSLLPYHVKVVYQYR</sequence>
<accession>A0A173XM50</accession>
<dbReference type="Proteomes" id="UP000284660">
    <property type="component" value="Unassembled WGS sequence"/>
</dbReference>
<dbReference type="EMBL" id="WKMY01000001">
    <property type="protein sequence ID" value="MRY91809.1"/>
    <property type="molecule type" value="Genomic_DNA"/>
</dbReference>
<comment type="caution">
    <text evidence="2">The sequence shown here is derived from an EMBL/GenBank/DDBJ whole genome shotgun (WGS) entry which is preliminary data.</text>
</comment>
<dbReference type="Proteomes" id="UP000461276">
    <property type="component" value="Unassembled WGS sequence"/>
</dbReference>
<dbReference type="AlphaFoldDB" id="A0A173XM50"/>
<reference evidence="1 5" key="1">
    <citation type="submission" date="2015-09" db="EMBL/GenBank/DDBJ databases">
        <authorList>
            <consortium name="Pathogen Informatics"/>
        </authorList>
    </citation>
    <scope>NUCLEOTIDE SEQUENCE [LARGE SCALE GENOMIC DNA]</scope>
    <source>
        <strain evidence="1 5">2789STDY5608822</strain>
    </source>
</reference>
<evidence type="ECO:0000313" key="6">
    <source>
        <dbReference type="Proteomes" id="UP000284660"/>
    </source>
</evidence>
<reference evidence="4 6" key="2">
    <citation type="submission" date="2018-08" db="EMBL/GenBank/DDBJ databases">
        <title>A genome reference for cultivated species of the human gut microbiota.</title>
        <authorList>
            <person name="Zou Y."/>
            <person name="Xue W."/>
            <person name="Luo G."/>
        </authorList>
    </citation>
    <scope>NUCLEOTIDE SEQUENCE [LARGE SCALE GENOMIC DNA]</scope>
    <source>
        <strain evidence="4 6">AM30-4</strain>
    </source>
</reference>
<proteinExistence type="predicted"/>
<dbReference type="EMBL" id="CYYK01000002">
    <property type="protein sequence ID" value="CUN51907.1"/>
    <property type="molecule type" value="Genomic_DNA"/>
</dbReference>
<evidence type="ECO:0000313" key="5">
    <source>
        <dbReference type="Proteomes" id="UP000095455"/>
    </source>
</evidence>
<protein>
    <submittedName>
        <fullName evidence="2">Uncharacterized protein</fullName>
    </submittedName>
</protein>
<dbReference type="EMBL" id="WKMC01000018">
    <property type="protein sequence ID" value="MRZ52438.1"/>
    <property type="molecule type" value="Genomic_DNA"/>
</dbReference>
<dbReference type="Proteomes" id="UP000095455">
    <property type="component" value="Unassembled WGS sequence"/>
</dbReference>
<dbReference type="Proteomes" id="UP000441358">
    <property type="component" value="Unassembled WGS sequence"/>
</dbReference>
<organism evidence="2 8">
    <name type="scientific">Parabacteroides distasonis</name>
    <dbReference type="NCBI Taxonomy" id="823"/>
    <lineage>
        <taxon>Bacteria</taxon>
        <taxon>Pseudomonadati</taxon>
        <taxon>Bacteroidota</taxon>
        <taxon>Bacteroidia</taxon>
        <taxon>Bacteroidales</taxon>
        <taxon>Tannerellaceae</taxon>
        <taxon>Parabacteroides</taxon>
    </lineage>
</organism>
<reference evidence="7 8" key="3">
    <citation type="journal article" date="2019" name="Nat. Med.">
        <title>A library of human gut bacterial isolates paired with longitudinal multiomics data enables mechanistic microbiome research.</title>
        <authorList>
            <person name="Poyet M."/>
            <person name="Groussin M."/>
            <person name="Gibbons S.M."/>
            <person name="Avila-Pacheco J."/>
            <person name="Jiang X."/>
            <person name="Kearney S.M."/>
            <person name="Perrotta A.R."/>
            <person name="Berdy B."/>
            <person name="Zhao S."/>
            <person name="Lieberman T.D."/>
            <person name="Swanson P.K."/>
            <person name="Smith M."/>
            <person name="Roesemann S."/>
            <person name="Alexander J.E."/>
            <person name="Rich S.A."/>
            <person name="Livny J."/>
            <person name="Vlamakis H."/>
            <person name="Clish C."/>
            <person name="Bullock K."/>
            <person name="Deik A."/>
            <person name="Scott J."/>
            <person name="Pierce K.A."/>
            <person name="Xavier R.J."/>
            <person name="Alm E.J."/>
        </authorList>
    </citation>
    <scope>NUCLEOTIDE SEQUENCE [LARGE SCALE GENOMIC DNA]</scope>
    <source>
        <strain evidence="3 7">BIOML-A32</strain>
        <strain evidence="2 8">BIOML-A9</strain>
    </source>
</reference>